<proteinExistence type="predicted"/>
<protein>
    <submittedName>
        <fullName evidence="2">Uncharacterized protein</fullName>
    </submittedName>
</protein>
<evidence type="ECO:0000256" key="1">
    <source>
        <dbReference type="SAM" id="MobiDB-lite"/>
    </source>
</evidence>
<feature type="region of interest" description="Disordered" evidence="1">
    <location>
        <begin position="1"/>
        <end position="40"/>
    </location>
</feature>
<sequence length="108" mass="12181">MKSDSLEDNLPFVVENDEEEEFHVEPHAETEDTSVPHPPSPKTIKLVELLVKSMTAELSKLLTVHAFSSLIRTELKELLSKINDINEAMRGLNKYVEGLEIKIPGDLK</sequence>
<accession>A0A699S1R6</accession>
<gene>
    <name evidence="2" type="ORF">Tci_863303</name>
</gene>
<dbReference type="AlphaFoldDB" id="A0A699S1R6"/>
<evidence type="ECO:0000313" key="2">
    <source>
        <dbReference type="EMBL" id="GFC91333.1"/>
    </source>
</evidence>
<reference evidence="2" key="1">
    <citation type="journal article" date="2019" name="Sci. Rep.">
        <title>Draft genome of Tanacetum cinerariifolium, the natural source of mosquito coil.</title>
        <authorList>
            <person name="Yamashiro T."/>
            <person name="Shiraishi A."/>
            <person name="Satake H."/>
            <person name="Nakayama K."/>
        </authorList>
    </citation>
    <scope>NUCLEOTIDE SEQUENCE</scope>
</reference>
<organism evidence="2">
    <name type="scientific">Tanacetum cinerariifolium</name>
    <name type="common">Dalmatian daisy</name>
    <name type="synonym">Chrysanthemum cinerariifolium</name>
    <dbReference type="NCBI Taxonomy" id="118510"/>
    <lineage>
        <taxon>Eukaryota</taxon>
        <taxon>Viridiplantae</taxon>
        <taxon>Streptophyta</taxon>
        <taxon>Embryophyta</taxon>
        <taxon>Tracheophyta</taxon>
        <taxon>Spermatophyta</taxon>
        <taxon>Magnoliopsida</taxon>
        <taxon>eudicotyledons</taxon>
        <taxon>Gunneridae</taxon>
        <taxon>Pentapetalae</taxon>
        <taxon>asterids</taxon>
        <taxon>campanulids</taxon>
        <taxon>Asterales</taxon>
        <taxon>Asteraceae</taxon>
        <taxon>Asteroideae</taxon>
        <taxon>Anthemideae</taxon>
        <taxon>Anthemidinae</taxon>
        <taxon>Tanacetum</taxon>
    </lineage>
</organism>
<name>A0A699S1R6_TANCI</name>
<dbReference type="EMBL" id="BKCJ011131143">
    <property type="protein sequence ID" value="GFC91333.1"/>
    <property type="molecule type" value="Genomic_DNA"/>
</dbReference>
<comment type="caution">
    <text evidence="2">The sequence shown here is derived from an EMBL/GenBank/DDBJ whole genome shotgun (WGS) entry which is preliminary data.</text>
</comment>
<feature type="non-terminal residue" evidence="2">
    <location>
        <position position="108"/>
    </location>
</feature>